<feature type="transmembrane region" description="Helical" evidence="7">
    <location>
        <begin position="80"/>
        <end position="100"/>
    </location>
</feature>
<feature type="transmembrane region" description="Helical" evidence="7">
    <location>
        <begin position="112"/>
        <end position="131"/>
    </location>
</feature>
<feature type="domain" description="Major facilitator superfamily (MFS) profile" evidence="8">
    <location>
        <begin position="34"/>
        <end position="492"/>
    </location>
</feature>
<dbReference type="AlphaFoldDB" id="A0A0C3S2M6"/>
<feature type="transmembrane region" description="Helical" evidence="7">
    <location>
        <begin position="357"/>
        <end position="376"/>
    </location>
</feature>
<feature type="compositionally biased region" description="Basic and acidic residues" evidence="6">
    <location>
        <begin position="12"/>
        <end position="26"/>
    </location>
</feature>
<evidence type="ECO:0000256" key="1">
    <source>
        <dbReference type="ARBA" id="ARBA00004141"/>
    </source>
</evidence>
<dbReference type="PANTHER" id="PTHR23504">
    <property type="entry name" value="MAJOR FACILITATOR SUPERFAMILY DOMAIN-CONTAINING PROTEIN 10"/>
    <property type="match status" value="1"/>
</dbReference>
<evidence type="ECO:0000256" key="2">
    <source>
        <dbReference type="ARBA" id="ARBA00022448"/>
    </source>
</evidence>
<dbReference type="GO" id="GO:0022857">
    <property type="term" value="F:transmembrane transporter activity"/>
    <property type="evidence" value="ECO:0007669"/>
    <property type="project" value="InterPro"/>
</dbReference>
<dbReference type="SUPFAM" id="SSF103473">
    <property type="entry name" value="MFS general substrate transporter"/>
    <property type="match status" value="1"/>
</dbReference>
<organism evidence="9 10">
    <name type="scientific">Phlebiopsis gigantea (strain 11061_1 CR5-6)</name>
    <name type="common">White-rot fungus</name>
    <name type="synonym">Peniophora gigantea</name>
    <dbReference type="NCBI Taxonomy" id="745531"/>
    <lineage>
        <taxon>Eukaryota</taxon>
        <taxon>Fungi</taxon>
        <taxon>Dikarya</taxon>
        <taxon>Basidiomycota</taxon>
        <taxon>Agaricomycotina</taxon>
        <taxon>Agaricomycetes</taxon>
        <taxon>Polyporales</taxon>
        <taxon>Phanerochaetaceae</taxon>
        <taxon>Phlebiopsis</taxon>
    </lineage>
</organism>
<feature type="transmembrane region" description="Helical" evidence="7">
    <location>
        <begin position="295"/>
        <end position="316"/>
    </location>
</feature>
<evidence type="ECO:0000259" key="8">
    <source>
        <dbReference type="PROSITE" id="PS50850"/>
    </source>
</evidence>
<keyword evidence="2" id="KW-0813">Transport</keyword>
<sequence length="494" mass="52715">MAREGGYYPDQGSREDSPLLASHDDESQVAPKTRVTPLPRAQFATICAIKLMVPVAHTQALPYVNKMIASFGLDARSVGYYSGLLSFASTAGQFLTIYAWGQVSDRVGRKPVIATGMLGLAASTLAFGASHSVASALAFRFLNGVFSGFIGVIHSVVGELSDKTNQSTAFPLYDIISALGFVVGPLIGGALAEPATRYYGWFDNAFLRANPYILPGIVTAVLAIGSTLLSLFVLRETHPRKRKHALTPPRTPPEPSRFESEPGDEIAPLLELEKPPGLRSLLSLPVIRALCAAQWMLGFIAAAFNIVFVLMAYTPIKDGGLSMNPIKIASALSIMGLVSIGLKATLPVFLRRFGVLTMFRFTLLTWPVTFALMPALNALARAGGGGDARPARLEAALWAAVCVVLFMSRLGTLAFSIVMIITKDHTPDALALGTTNSLSELFQMVGIAIGAPLVSSLFAFSISTHALGGYLWVVVICVLSLLGDYSASRIARHQ</sequence>
<reference evidence="9 10" key="1">
    <citation type="journal article" date="2014" name="PLoS Genet.">
        <title>Analysis of the Phlebiopsis gigantea genome, transcriptome and secretome provides insight into its pioneer colonization strategies of wood.</title>
        <authorList>
            <person name="Hori C."/>
            <person name="Ishida T."/>
            <person name="Igarashi K."/>
            <person name="Samejima M."/>
            <person name="Suzuki H."/>
            <person name="Master E."/>
            <person name="Ferreira P."/>
            <person name="Ruiz-Duenas F.J."/>
            <person name="Held B."/>
            <person name="Canessa P."/>
            <person name="Larrondo L.F."/>
            <person name="Schmoll M."/>
            <person name="Druzhinina I.S."/>
            <person name="Kubicek C.P."/>
            <person name="Gaskell J.A."/>
            <person name="Kersten P."/>
            <person name="St John F."/>
            <person name="Glasner J."/>
            <person name="Sabat G."/>
            <person name="Splinter BonDurant S."/>
            <person name="Syed K."/>
            <person name="Yadav J."/>
            <person name="Mgbeahuruike A.C."/>
            <person name="Kovalchuk A."/>
            <person name="Asiegbu F.O."/>
            <person name="Lackner G."/>
            <person name="Hoffmeister D."/>
            <person name="Rencoret J."/>
            <person name="Gutierrez A."/>
            <person name="Sun H."/>
            <person name="Lindquist E."/>
            <person name="Barry K."/>
            <person name="Riley R."/>
            <person name="Grigoriev I.V."/>
            <person name="Henrissat B."/>
            <person name="Kues U."/>
            <person name="Berka R.M."/>
            <person name="Martinez A.T."/>
            <person name="Covert S.F."/>
            <person name="Blanchette R.A."/>
            <person name="Cullen D."/>
        </authorList>
    </citation>
    <scope>NUCLEOTIDE SEQUENCE [LARGE SCALE GENOMIC DNA]</scope>
    <source>
        <strain evidence="9 10">11061_1 CR5-6</strain>
    </source>
</reference>
<proteinExistence type="predicted"/>
<dbReference type="InterPro" id="IPR011701">
    <property type="entry name" value="MFS"/>
</dbReference>
<dbReference type="InterPro" id="IPR020846">
    <property type="entry name" value="MFS_dom"/>
</dbReference>
<evidence type="ECO:0000313" key="10">
    <source>
        <dbReference type="Proteomes" id="UP000053257"/>
    </source>
</evidence>
<evidence type="ECO:0000256" key="5">
    <source>
        <dbReference type="ARBA" id="ARBA00023136"/>
    </source>
</evidence>
<feature type="region of interest" description="Disordered" evidence="6">
    <location>
        <begin position="1"/>
        <end position="31"/>
    </location>
</feature>
<dbReference type="Gene3D" id="1.20.1250.20">
    <property type="entry name" value="MFS general substrate transporter like domains"/>
    <property type="match status" value="1"/>
</dbReference>
<evidence type="ECO:0000313" key="9">
    <source>
        <dbReference type="EMBL" id="KIP03902.1"/>
    </source>
</evidence>
<feature type="transmembrane region" description="Helical" evidence="7">
    <location>
        <begin position="328"/>
        <end position="350"/>
    </location>
</feature>
<protein>
    <recommendedName>
        <fullName evidence="8">Major facilitator superfamily (MFS) profile domain-containing protein</fullName>
    </recommendedName>
</protein>
<feature type="transmembrane region" description="Helical" evidence="7">
    <location>
        <begin position="469"/>
        <end position="487"/>
    </location>
</feature>
<feature type="transmembrane region" description="Helical" evidence="7">
    <location>
        <begin position="137"/>
        <end position="158"/>
    </location>
</feature>
<dbReference type="Proteomes" id="UP000053257">
    <property type="component" value="Unassembled WGS sequence"/>
</dbReference>
<feature type="transmembrane region" description="Helical" evidence="7">
    <location>
        <begin position="170"/>
        <end position="192"/>
    </location>
</feature>
<dbReference type="OrthoDB" id="419616at2759"/>
<name>A0A0C3S2M6_PHLG1</name>
<dbReference type="PANTHER" id="PTHR23504:SF15">
    <property type="entry name" value="MAJOR FACILITATOR SUPERFAMILY (MFS) PROFILE DOMAIN-CONTAINING PROTEIN"/>
    <property type="match status" value="1"/>
</dbReference>
<comment type="subcellular location">
    <subcellularLocation>
        <location evidence="1">Membrane</location>
        <topology evidence="1">Multi-pass membrane protein</topology>
    </subcellularLocation>
</comment>
<keyword evidence="3 7" id="KW-0812">Transmembrane</keyword>
<evidence type="ECO:0000256" key="4">
    <source>
        <dbReference type="ARBA" id="ARBA00022989"/>
    </source>
</evidence>
<feature type="transmembrane region" description="Helical" evidence="7">
    <location>
        <begin position="396"/>
        <end position="421"/>
    </location>
</feature>
<keyword evidence="10" id="KW-1185">Reference proteome</keyword>
<dbReference type="Pfam" id="PF07690">
    <property type="entry name" value="MFS_1"/>
    <property type="match status" value="1"/>
</dbReference>
<dbReference type="EMBL" id="KN840595">
    <property type="protein sequence ID" value="KIP03902.1"/>
    <property type="molecule type" value="Genomic_DNA"/>
</dbReference>
<accession>A0A0C3S2M6</accession>
<keyword evidence="5 7" id="KW-0472">Membrane</keyword>
<feature type="transmembrane region" description="Helical" evidence="7">
    <location>
        <begin position="212"/>
        <end position="234"/>
    </location>
</feature>
<dbReference type="GO" id="GO:0016020">
    <property type="term" value="C:membrane"/>
    <property type="evidence" value="ECO:0007669"/>
    <property type="project" value="UniProtKB-SubCell"/>
</dbReference>
<keyword evidence="4 7" id="KW-1133">Transmembrane helix</keyword>
<dbReference type="PROSITE" id="PS50850">
    <property type="entry name" value="MFS"/>
    <property type="match status" value="1"/>
</dbReference>
<dbReference type="HOGENOM" id="CLU_001265_54_6_1"/>
<evidence type="ECO:0000256" key="6">
    <source>
        <dbReference type="SAM" id="MobiDB-lite"/>
    </source>
</evidence>
<dbReference type="InterPro" id="IPR036259">
    <property type="entry name" value="MFS_trans_sf"/>
</dbReference>
<evidence type="ECO:0000256" key="3">
    <source>
        <dbReference type="ARBA" id="ARBA00022692"/>
    </source>
</evidence>
<gene>
    <name evidence="9" type="ORF">PHLGIDRAFT_15569</name>
</gene>
<evidence type="ECO:0000256" key="7">
    <source>
        <dbReference type="SAM" id="Phobius"/>
    </source>
</evidence>